<evidence type="ECO:0000256" key="2">
    <source>
        <dbReference type="ARBA" id="ARBA00013106"/>
    </source>
</evidence>
<accession>A0A0G2HK35</accession>
<dbReference type="EMBL" id="JXQG01000089">
    <property type="protein sequence ID" value="KKZ10490.1"/>
    <property type="molecule type" value="Genomic_DNA"/>
</dbReference>
<dbReference type="PATRIC" id="fig|1604020.3.peg.2554"/>
<dbReference type="PROSITE" id="PS00630">
    <property type="entry name" value="IMP_2"/>
    <property type="match status" value="1"/>
</dbReference>
<feature type="binding site" evidence="3">
    <location>
        <position position="88"/>
    </location>
    <ligand>
        <name>Mg(2+)</name>
        <dbReference type="ChEBI" id="CHEBI:18420"/>
        <label>1</label>
        <note>catalytic</note>
    </ligand>
</feature>
<organism evidence="4 5">
    <name type="scientific">Candidatus Synechococcus spongiarum SP3</name>
    <dbReference type="NCBI Taxonomy" id="1604020"/>
    <lineage>
        <taxon>Bacteria</taxon>
        <taxon>Bacillati</taxon>
        <taxon>Cyanobacteriota</taxon>
        <taxon>Cyanophyceae</taxon>
        <taxon>Synechococcales</taxon>
        <taxon>Synechococcaceae</taxon>
        <taxon>Synechococcus</taxon>
    </lineage>
</organism>
<evidence type="ECO:0000256" key="3">
    <source>
        <dbReference type="PIRSR" id="PIRSR600760-2"/>
    </source>
</evidence>
<reference evidence="4 5" key="1">
    <citation type="submission" date="2015-01" db="EMBL/GenBank/DDBJ databases">
        <title>Lifestyle Evolution in Cyanobacterial Symbionts of Sponges.</title>
        <authorList>
            <person name="Burgsdorf I."/>
            <person name="Slaby B.M."/>
            <person name="Handley K.M."/>
            <person name="Haber M."/>
            <person name="Blom J."/>
            <person name="Marshall C.W."/>
            <person name="Gilbert J.A."/>
            <person name="Hentschel U."/>
            <person name="Steindler L."/>
        </authorList>
    </citation>
    <scope>NUCLEOTIDE SEQUENCE [LARGE SCALE GENOMIC DNA]</scope>
    <source>
        <strain evidence="4">SP3</strain>
    </source>
</reference>
<protein>
    <recommendedName>
        <fullName evidence="2">inositol-phosphate phosphatase</fullName>
        <ecNumber evidence="2">3.1.3.25</ecNumber>
    </recommendedName>
</protein>
<dbReference type="InterPro" id="IPR000760">
    <property type="entry name" value="Inositol_monophosphatase-like"/>
</dbReference>
<dbReference type="Gene3D" id="3.30.540.10">
    <property type="entry name" value="Fructose-1,6-Bisphosphatase, subunit A, domain 1"/>
    <property type="match status" value="1"/>
</dbReference>
<comment type="cofactor">
    <cofactor evidence="3">
        <name>Mg(2+)</name>
        <dbReference type="ChEBI" id="CHEBI:18420"/>
    </cofactor>
</comment>
<dbReference type="GO" id="GO:0046872">
    <property type="term" value="F:metal ion binding"/>
    <property type="evidence" value="ECO:0007669"/>
    <property type="project" value="UniProtKB-KW"/>
</dbReference>
<evidence type="ECO:0000313" key="4">
    <source>
        <dbReference type="EMBL" id="KKZ10490.1"/>
    </source>
</evidence>
<dbReference type="Gene3D" id="3.40.190.80">
    <property type="match status" value="1"/>
</dbReference>
<keyword evidence="3" id="KW-0460">Magnesium</keyword>
<dbReference type="GO" id="GO:0008441">
    <property type="term" value="F:3'(2'),5'-bisphosphate nucleotidase activity"/>
    <property type="evidence" value="ECO:0007669"/>
    <property type="project" value="TreeGrafter"/>
</dbReference>
<evidence type="ECO:0000313" key="5">
    <source>
        <dbReference type="Proteomes" id="UP000035067"/>
    </source>
</evidence>
<dbReference type="GO" id="GO:0050427">
    <property type="term" value="P:3'-phosphoadenosine 5'-phosphosulfate metabolic process"/>
    <property type="evidence" value="ECO:0007669"/>
    <property type="project" value="TreeGrafter"/>
</dbReference>
<keyword evidence="3" id="KW-0479">Metal-binding</keyword>
<dbReference type="GO" id="GO:0052834">
    <property type="term" value="F:inositol monophosphate phosphatase activity"/>
    <property type="evidence" value="ECO:0007669"/>
    <property type="project" value="UniProtKB-EC"/>
</dbReference>
<dbReference type="AlphaFoldDB" id="A0A0G2HK35"/>
<comment type="catalytic activity">
    <reaction evidence="1">
        <text>a myo-inositol phosphate + H2O = myo-inositol + phosphate</text>
        <dbReference type="Rhea" id="RHEA:24056"/>
        <dbReference type="ChEBI" id="CHEBI:15377"/>
        <dbReference type="ChEBI" id="CHEBI:17268"/>
        <dbReference type="ChEBI" id="CHEBI:43474"/>
        <dbReference type="ChEBI" id="CHEBI:84139"/>
        <dbReference type="EC" id="3.1.3.25"/>
    </reaction>
</comment>
<dbReference type="CDD" id="cd01638">
    <property type="entry name" value="CysQ"/>
    <property type="match status" value="1"/>
</dbReference>
<sequence>MMASPVVLPHGVKGDRLMALLRRTAWEAADLLRAYARGQQPPYGYPPQLVVEEGRDGPVSAADRAVHHHVLQALTRNWPHAPWGLLSEETTHHDDRDHPLDRKWVWLLDPLDGTKDFLEGTGHYAIHLALLHKGRPRLGLVMLPEQEELWFGLEDRCWREDRQGRRRPVQLSGRCRCEDLILVASRNHRDERLEALIPRLGLAGSRSVGSVGCKVATILRGEADVYISLSGRSAPKHWDMAAPEAVLRAAGGHFRHGDGRPLAYSSSDLRQAGCLIASHGPCQEQLETRARMAMASIDPGFAL</sequence>
<feature type="binding site" evidence="3">
    <location>
        <position position="111"/>
    </location>
    <ligand>
        <name>Mg(2+)</name>
        <dbReference type="ChEBI" id="CHEBI:18420"/>
        <label>1</label>
        <note>catalytic</note>
    </ligand>
</feature>
<dbReference type="Pfam" id="PF00459">
    <property type="entry name" value="Inositol_P"/>
    <property type="match status" value="1"/>
</dbReference>
<dbReference type="InterPro" id="IPR020550">
    <property type="entry name" value="Inositol_monophosphatase_CS"/>
</dbReference>
<feature type="binding site" evidence="3">
    <location>
        <position position="112"/>
    </location>
    <ligand>
        <name>Mg(2+)</name>
        <dbReference type="ChEBI" id="CHEBI:18420"/>
        <label>1</label>
        <note>catalytic</note>
    </ligand>
</feature>
<dbReference type="InterPro" id="IPR050725">
    <property type="entry name" value="CysQ/Inositol_MonoPase"/>
</dbReference>
<dbReference type="EC" id="3.1.3.25" evidence="2"/>
<proteinExistence type="predicted"/>
<dbReference type="Proteomes" id="UP000035067">
    <property type="component" value="Unassembled WGS sequence"/>
</dbReference>
<dbReference type="GO" id="GO:0046854">
    <property type="term" value="P:phosphatidylinositol phosphate biosynthetic process"/>
    <property type="evidence" value="ECO:0007669"/>
    <property type="project" value="InterPro"/>
</dbReference>
<dbReference type="PRINTS" id="PR00377">
    <property type="entry name" value="IMPHPHTASES"/>
</dbReference>
<gene>
    <name evidence="4" type="ORF">TE42_10020</name>
</gene>
<feature type="binding site" evidence="3">
    <location>
        <position position="239"/>
    </location>
    <ligand>
        <name>Mg(2+)</name>
        <dbReference type="ChEBI" id="CHEBI:18420"/>
        <label>1</label>
        <note>catalytic</note>
    </ligand>
</feature>
<feature type="binding site" evidence="3">
    <location>
        <position position="109"/>
    </location>
    <ligand>
        <name>Mg(2+)</name>
        <dbReference type="ChEBI" id="CHEBI:18420"/>
        <label>1</label>
        <note>catalytic</note>
    </ligand>
</feature>
<dbReference type="PANTHER" id="PTHR43028:SF1">
    <property type="entry name" value="AMMONIUM TRANSPORT PROTEIN"/>
    <property type="match status" value="1"/>
</dbReference>
<evidence type="ECO:0000256" key="1">
    <source>
        <dbReference type="ARBA" id="ARBA00001033"/>
    </source>
</evidence>
<comment type="caution">
    <text evidence="4">The sequence shown here is derived from an EMBL/GenBank/DDBJ whole genome shotgun (WGS) entry which is preliminary data.</text>
</comment>
<dbReference type="GO" id="GO:0000103">
    <property type="term" value="P:sulfate assimilation"/>
    <property type="evidence" value="ECO:0007669"/>
    <property type="project" value="TreeGrafter"/>
</dbReference>
<dbReference type="SUPFAM" id="SSF56655">
    <property type="entry name" value="Carbohydrate phosphatase"/>
    <property type="match status" value="1"/>
</dbReference>
<name>A0A0G2HK35_9SYNE</name>
<dbReference type="PANTHER" id="PTHR43028">
    <property type="entry name" value="3'(2'),5'-BISPHOSPHATE NUCLEOTIDASE 1"/>
    <property type="match status" value="1"/>
</dbReference>